<organism evidence="2 3">
    <name type="scientific">Globodera pallida</name>
    <name type="common">Potato cyst nematode worm</name>
    <name type="synonym">Heterodera pallida</name>
    <dbReference type="NCBI Taxonomy" id="36090"/>
    <lineage>
        <taxon>Eukaryota</taxon>
        <taxon>Metazoa</taxon>
        <taxon>Ecdysozoa</taxon>
        <taxon>Nematoda</taxon>
        <taxon>Chromadorea</taxon>
        <taxon>Rhabditida</taxon>
        <taxon>Tylenchina</taxon>
        <taxon>Tylenchomorpha</taxon>
        <taxon>Tylenchoidea</taxon>
        <taxon>Heteroderidae</taxon>
        <taxon>Heteroderinae</taxon>
        <taxon>Globodera</taxon>
    </lineage>
</organism>
<proteinExistence type="predicted"/>
<evidence type="ECO:0000256" key="1">
    <source>
        <dbReference type="SAM" id="SignalP"/>
    </source>
</evidence>
<dbReference type="WBParaSite" id="GPLIN_001553800">
    <property type="protein sequence ID" value="GPLIN_001553800"/>
    <property type="gene ID" value="GPLIN_001553800"/>
</dbReference>
<accession>A0A183CRN0</accession>
<protein>
    <submittedName>
        <fullName evidence="3">Ovule protein</fullName>
    </submittedName>
</protein>
<name>A0A183CRN0_GLOPA</name>
<keyword evidence="2" id="KW-1185">Reference proteome</keyword>
<feature type="signal peptide" evidence="1">
    <location>
        <begin position="1"/>
        <end position="19"/>
    </location>
</feature>
<evidence type="ECO:0000313" key="3">
    <source>
        <dbReference type="WBParaSite" id="GPLIN_001553800"/>
    </source>
</evidence>
<dbReference type="AlphaFoldDB" id="A0A183CRN0"/>
<evidence type="ECO:0000313" key="2">
    <source>
        <dbReference type="Proteomes" id="UP000050741"/>
    </source>
</evidence>
<sequence>NFIFYFVVLRLISFYSTLSNQTWKANLFNCPTKFYQLKRTL</sequence>
<reference evidence="3" key="2">
    <citation type="submission" date="2016-06" db="UniProtKB">
        <authorList>
            <consortium name="WormBaseParasite"/>
        </authorList>
    </citation>
    <scope>IDENTIFICATION</scope>
</reference>
<feature type="chain" id="PRO_5008147915" evidence="1">
    <location>
        <begin position="20"/>
        <end position="41"/>
    </location>
</feature>
<keyword evidence="1" id="KW-0732">Signal</keyword>
<reference evidence="2" key="1">
    <citation type="submission" date="2014-05" db="EMBL/GenBank/DDBJ databases">
        <title>The genome and life-stage specific transcriptomes of Globodera pallida elucidate key aspects of plant parasitism by a cyst nematode.</title>
        <authorList>
            <person name="Cotton J.A."/>
            <person name="Lilley C.J."/>
            <person name="Jones L.M."/>
            <person name="Kikuchi T."/>
            <person name="Reid A.J."/>
            <person name="Thorpe P."/>
            <person name="Tsai I.J."/>
            <person name="Beasley H."/>
            <person name="Blok V."/>
            <person name="Cock P.J.A."/>
            <person name="Van den Akker S.E."/>
            <person name="Holroyd N."/>
            <person name="Hunt M."/>
            <person name="Mantelin S."/>
            <person name="Naghra H."/>
            <person name="Pain A."/>
            <person name="Palomares-Rius J.E."/>
            <person name="Zarowiecki M."/>
            <person name="Berriman M."/>
            <person name="Jones J.T."/>
            <person name="Urwin P.E."/>
        </authorList>
    </citation>
    <scope>NUCLEOTIDE SEQUENCE [LARGE SCALE GENOMIC DNA]</scope>
    <source>
        <strain evidence="2">Lindley</strain>
    </source>
</reference>
<dbReference type="Proteomes" id="UP000050741">
    <property type="component" value="Unassembled WGS sequence"/>
</dbReference>